<organism evidence="3 4">
    <name type="scientific">Kutzneria viridogrisea</name>
    <dbReference type="NCBI Taxonomy" id="47990"/>
    <lineage>
        <taxon>Bacteria</taxon>
        <taxon>Bacillati</taxon>
        <taxon>Actinomycetota</taxon>
        <taxon>Actinomycetes</taxon>
        <taxon>Pseudonocardiales</taxon>
        <taxon>Pseudonocardiaceae</taxon>
        <taxon>Kutzneria</taxon>
    </lineage>
</organism>
<keyword evidence="4" id="KW-1185">Reference proteome</keyword>
<evidence type="ECO:0000256" key="1">
    <source>
        <dbReference type="SAM" id="Coils"/>
    </source>
</evidence>
<evidence type="ECO:0000313" key="4">
    <source>
        <dbReference type="Proteomes" id="UP000517916"/>
    </source>
</evidence>
<accession>A0ABR6BGC3</accession>
<protein>
    <submittedName>
        <fullName evidence="3">Small-conductance mechanosensitive channel</fullName>
    </submittedName>
</protein>
<keyword evidence="1" id="KW-0175">Coiled coil</keyword>
<evidence type="ECO:0000313" key="3">
    <source>
        <dbReference type="EMBL" id="MBA8925933.1"/>
    </source>
</evidence>
<dbReference type="RefSeq" id="WP_182837549.1">
    <property type="nucleotide sequence ID" value="NZ_BAAABQ010000059.1"/>
</dbReference>
<comment type="caution">
    <text evidence="3">The sequence shown here is derived from an EMBL/GenBank/DDBJ whole genome shotgun (WGS) entry which is preliminary data.</text>
</comment>
<feature type="region of interest" description="Disordered" evidence="2">
    <location>
        <begin position="127"/>
        <end position="172"/>
    </location>
</feature>
<feature type="compositionally biased region" description="Low complexity" evidence="2">
    <location>
        <begin position="147"/>
        <end position="158"/>
    </location>
</feature>
<sequence length="172" mass="18637">MAEQNEDSTAPQVPADPTEDGQGKQPEPTGTDTAPDYKAEAEKWKTLSRRHEATAKANAAAAQELASIKEQQKTAEQKLNDRLAAVQVELATYKTRETRTNAVVAAGLPPEMAEYLTEVEPDSALEQAKRLAKHLKASEPKPPADLRQGARGAQVQAADDPNAWIRRMAGRA</sequence>
<name>A0ABR6BGC3_9PSEU</name>
<evidence type="ECO:0000256" key="2">
    <source>
        <dbReference type="SAM" id="MobiDB-lite"/>
    </source>
</evidence>
<dbReference type="Proteomes" id="UP000517916">
    <property type="component" value="Unassembled WGS sequence"/>
</dbReference>
<reference evidence="3 4" key="1">
    <citation type="submission" date="2020-08" db="EMBL/GenBank/DDBJ databases">
        <title>Genomic Encyclopedia of Archaeal and Bacterial Type Strains, Phase II (KMG-II): from individual species to whole genera.</title>
        <authorList>
            <person name="Goeker M."/>
        </authorList>
    </citation>
    <scope>NUCLEOTIDE SEQUENCE [LARGE SCALE GENOMIC DNA]</scope>
    <source>
        <strain evidence="3 4">DSM 43850</strain>
    </source>
</reference>
<gene>
    <name evidence="3" type="ORF">BC739_003132</name>
</gene>
<dbReference type="EMBL" id="JACJID010000002">
    <property type="protein sequence ID" value="MBA8925933.1"/>
    <property type="molecule type" value="Genomic_DNA"/>
</dbReference>
<feature type="coiled-coil region" evidence="1">
    <location>
        <begin position="58"/>
        <end position="96"/>
    </location>
</feature>
<proteinExistence type="predicted"/>
<feature type="region of interest" description="Disordered" evidence="2">
    <location>
        <begin position="1"/>
        <end position="40"/>
    </location>
</feature>